<sequence length="106" mass="12018">MTRTTSYGRKSRDEAQKDLSHSEKEPTKGHPESLNQAESAHVLATKRLHLQAETAQSRNIIMELDLDGDHIQWVNYTWRVVVGNKPDELFEAQISCRSLCLGMGEP</sequence>
<dbReference type="AlphaFoldDB" id="A0A067PRI2"/>
<dbReference type="InParanoid" id="A0A067PRI2"/>
<dbReference type="STRING" id="933084.A0A067PRI2"/>
<keyword evidence="3" id="KW-1185">Reference proteome</keyword>
<evidence type="ECO:0000313" key="3">
    <source>
        <dbReference type="Proteomes" id="UP000027265"/>
    </source>
</evidence>
<gene>
    <name evidence="2" type="ORF">JAAARDRAFT_195062</name>
</gene>
<dbReference type="HOGENOM" id="CLU_2223649_0_0_1"/>
<feature type="compositionally biased region" description="Basic and acidic residues" evidence="1">
    <location>
        <begin position="10"/>
        <end position="31"/>
    </location>
</feature>
<evidence type="ECO:0000313" key="2">
    <source>
        <dbReference type="EMBL" id="KDQ56420.1"/>
    </source>
</evidence>
<dbReference type="EMBL" id="KL197722">
    <property type="protein sequence ID" value="KDQ56420.1"/>
    <property type="molecule type" value="Genomic_DNA"/>
</dbReference>
<name>A0A067PRI2_9AGAM</name>
<feature type="region of interest" description="Disordered" evidence="1">
    <location>
        <begin position="1"/>
        <end position="37"/>
    </location>
</feature>
<dbReference type="OrthoDB" id="162894at2759"/>
<accession>A0A067PRI2</accession>
<organism evidence="2 3">
    <name type="scientific">Jaapia argillacea MUCL 33604</name>
    <dbReference type="NCBI Taxonomy" id="933084"/>
    <lineage>
        <taxon>Eukaryota</taxon>
        <taxon>Fungi</taxon>
        <taxon>Dikarya</taxon>
        <taxon>Basidiomycota</taxon>
        <taxon>Agaricomycotina</taxon>
        <taxon>Agaricomycetes</taxon>
        <taxon>Agaricomycetidae</taxon>
        <taxon>Jaapiales</taxon>
        <taxon>Jaapiaceae</taxon>
        <taxon>Jaapia</taxon>
    </lineage>
</organism>
<protein>
    <submittedName>
        <fullName evidence="2">Uncharacterized protein</fullName>
    </submittedName>
</protein>
<evidence type="ECO:0000256" key="1">
    <source>
        <dbReference type="SAM" id="MobiDB-lite"/>
    </source>
</evidence>
<dbReference type="Proteomes" id="UP000027265">
    <property type="component" value="Unassembled WGS sequence"/>
</dbReference>
<reference evidence="3" key="1">
    <citation type="journal article" date="2014" name="Proc. Natl. Acad. Sci. U.S.A.">
        <title>Extensive sampling of basidiomycete genomes demonstrates inadequacy of the white-rot/brown-rot paradigm for wood decay fungi.</title>
        <authorList>
            <person name="Riley R."/>
            <person name="Salamov A.A."/>
            <person name="Brown D.W."/>
            <person name="Nagy L.G."/>
            <person name="Floudas D."/>
            <person name="Held B.W."/>
            <person name="Levasseur A."/>
            <person name="Lombard V."/>
            <person name="Morin E."/>
            <person name="Otillar R."/>
            <person name="Lindquist E.A."/>
            <person name="Sun H."/>
            <person name="LaButti K.M."/>
            <person name="Schmutz J."/>
            <person name="Jabbour D."/>
            <person name="Luo H."/>
            <person name="Baker S.E."/>
            <person name="Pisabarro A.G."/>
            <person name="Walton J.D."/>
            <person name="Blanchette R.A."/>
            <person name="Henrissat B."/>
            <person name="Martin F."/>
            <person name="Cullen D."/>
            <person name="Hibbett D.S."/>
            <person name="Grigoriev I.V."/>
        </authorList>
    </citation>
    <scope>NUCLEOTIDE SEQUENCE [LARGE SCALE GENOMIC DNA]</scope>
    <source>
        <strain evidence="3">MUCL 33604</strain>
    </source>
</reference>
<proteinExistence type="predicted"/>